<evidence type="ECO:0000313" key="8">
    <source>
        <dbReference type="EMBL" id="CDH52100.1"/>
    </source>
</evidence>
<keyword evidence="2" id="KW-0813">Transport</keyword>
<feature type="transmembrane region" description="Helical" evidence="6">
    <location>
        <begin position="207"/>
        <end position="226"/>
    </location>
</feature>
<comment type="caution">
    <text evidence="8">The sequence shown here is derived from an EMBL/GenBank/DDBJ whole genome shotgun (WGS) entry which is preliminary data.</text>
</comment>
<keyword evidence="3 6" id="KW-0812">Transmembrane</keyword>
<dbReference type="VEuPathDB" id="FungiDB:LCOR_03626.1"/>
<gene>
    <name evidence="8" type="ORF">LCOR_03626.1</name>
</gene>
<organism evidence="8 9">
    <name type="scientific">Lichtheimia corymbifera JMRC:FSU:9682</name>
    <dbReference type="NCBI Taxonomy" id="1263082"/>
    <lineage>
        <taxon>Eukaryota</taxon>
        <taxon>Fungi</taxon>
        <taxon>Fungi incertae sedis</taxon>
        <taxon>Mucoromycota</taxon>
        <taxon>Mucoromycotina</taxon>
        <taxon>Mucoromycetes</taxon>
        <taxon>Mucorales</taxon>
        <taxon>Lichtheimiaceae</taxon>
        <taxon>Lichtheimia</taxon>
    </lineage>
</organism>
<dbReference type="SUPFAM" id="SSF103473">
    <property type="entry name" value="MFS general substrate transporter"/>
    <property type="match status" value="1"/>
</dbReference>
<protein>
    <submittedName>
        <fullName evidence="8">Mfs multidrug</fullName>
    </submittedName>
</protein>
<dbReference type="STRING" id="1263082.A0A068RQX4"/>
<dbReference type="Proteomes" id="UP000027586">
    <property type="component" value="Unassembled WGS sequence"/>
</dbReference>
<feature type="transmembrane region" description="Helical" evidence="6">
    <location>
        <begin position="495"/>
        <end position="514"/>
    </location>
</feature>
<dbReference type="Pfam" id="PF07690">
    <property type="entry name" value="MFS_1"/>
    <property type="match status" value="1"/>
</dbReference>
<name>A0A068RQX4_9FUNG</name>
<dbReference type="GO" id="GO:0022857">
    <property type="term" value="F:transmembrane transporter activity"/>
    <property type="evidence" value="ECO:0007669"/>
    <property type="project" value="InterPro"/>
</dbReference>
<dbReference type="AlphaFoldDB" id="A0A068RQX4"/>
<feature type="domain" description="Major facilitator superfamily (MFS) profile" evidence="7">
    <location>
        <begin position="80"/>
        <end position="519"/>
    </location>
</feature>
<proteinExistence type="predicted"/>
<feature type="transmembrane region" description="Helical" evidence="6">
    <location>
        <begin position="429"/>
        <end position="446"/>
    </location>
</feature>
<feature type="transmembrane region" description="Helical" evidence="6">
    <location>
        <begin position="78"/>
        <end position="98"/>
    </location>
</feature>
<feature type="transmembrane region" description="Helical" evidence="6">
    <location>
        <begin position="118"/>
        <end position="137"/>
    </location>
</feature>
<evidence type="ECO:0000256" key="5">
    <source>
        <dbReference type="ARBA" id="ARBA00023136"/>
    </source>
</evidence>
<keyword evidence="5 6" id="KW-0472">Membrane</keyword>
<feature type="transmembrane region" description="Helical" evidence="6">
    <location>
        <begin position="241"/>
        <end position="261"/>
    </location>
</feature>
<evidence type="ECO:0000256" key="2">
    <source>
        <dbReference type="ARBA" id="ARBA00022448"/>
    </source>
</evidence>
<keyword evidence="4 6" id="KW-1133">Transmembrane helix</keyword>
<evidence type="ECO:0000313" key="9">
    <source>
        <dbReference type="Proteomes" id="UP000027586"/>
    </source>
</evidence>
<dbReference type="OrthoDB" id="2441642at2759"/>
<sequence length="528" mass="57122">MAAAPQGDQESLTTVIGDEKQIIPAPEHSQEPASNEITTAFKQQESGLPDDLEVIIITPTASTETAVAVKEFSKFRKWFILFIVALQGFLGPLSSSIYVPAVHEVRITLGASSTVINVTISLYVFIQGVAPMMWAALSEWHGRRFIYIGSTVIYVASTVGCAESKNIGVFVVVRILQSIGASAAQAVGAGTISDLFTMQERGSAMGLFLLGPLIGPVVGPIAGGYINECKCPFIAHIGWRYIFWTLAGMGGFVLLLMLFFLPETQQRRSTSSTKHKEVSMLRSFSRPFAFLWKPVVILASAPYALAYGFMYFVISTLPHQLGYRYHLTSSQIGLSYLANGVGNAVGAVLSGKYADWMLSRGSANASDNDTIVNHDKEAAYPPDSKERLDQNQEQEQQPERRLQAMWLGILLLPLGELMYGWCIQNRIHLAGGLTGLFLLGVGVGVVQTPSNTYLVDAYQGYSASVVGASNLLRSFCAGCTPLLAPALLKAIGNGWAMTILSIVSLLSGVCIYLVHKFGARWRALDGSS</sequence>
<dbReference type="GO" id="GO:0005886">
    <property type="term" value="C:plasma membrane"/>
    <property type="evidence" value="ECO:0007669"/>
    <property type="project" value="TreeGrafter"/>
</dbReference>
<evidence type="ECO:0000256" key="1">
    <source>
        <dbReference type="ARBA" id="ARBA00004141"/>
    </source>
</evidence>
<accession>A0A068RQX4</accession>
<dbReference type="PANTHER" id="PTHR23502:SF132">
    <property type="entry name" value="POLYAMINE TRANSPORTER 2-RELATED"/>
    <property type="match status" value="1"/>
</dbReference>
<dbReference type="InterPro" id="IPR011701">
    <property type="entry name" value="MFS"/>
</dbReference>
<dbReference type="PROSITE" id="PS50850">
    <property type="entry name" value="MFS"/>
    <property type="match status" value="1"/>
</dbReference>
<evidence type="ECO:0000256" key="3">
    <source>
        <dbReference type="ARBA" id="ARBA00022692"/>
    </source>
</evidence>
<dbReference type="InterPro" id="IPR020846">
    <property type="entry name" value="MFS_dom"/>
</dbReference>
<keyword evidence="9" id="KW-1185">Reference proteome</keyword>
<evidence type="ECO:0000256" key="6">
    <source>
        <dbReference type="SAM" id="Phobius"/>
    </source>
</evidence>
<reference evidence="8" key="1">
    <citation type="submission" date="2013-08" db="EMBL/GenBank/DDBJ databases">
        <title>Gene expansion shapes genome architecture in the human pathogen Lichtheimia corymbifera: an evolutionary genomics analysis in the ancient terrestrial Mucorales (Mucoromycotina).</title>
        <authorList>
            <person name="Schwartze V.U."/>
            <person name="Winter S."/>
            <person name="Shelest E."/>
            <person name="Marcet-Houben M."/>
            <person name="Horn F."/>
            <person name="Wehner S."/>
            <person name="Hoffmann K."/>
            <person name="Riege K."/>
            <person name="Sammeth M."/>
            <person name="Nowrousian M."/>
            <person name="Valiante V."/>
            <person name="Linde J."/>
            <person name="Jacobsen I.D."/>
            <person name="Marz M."/>
            <person name="Brakhage A.A."/>
            <person name="Gabaldon T."/>
            <person name="Bocker S."/>
            <person name="Voigt K."/>
        </authorList>
    </citation>
    <scope>NUCLEOTIDE SEQUENCE [LARGE SCALE GENOMIC DNA]</scope>
    <source>
        <strain evidence="8">FSU 9682</strain>
    </source>
</reference>
<dbReference type="Gene3D" id="1.20.1720.10">
    <property type="entry name" value="Multidrug resistance protein D"/>
    <property type="match status" value="1"/>
</dbReference>
<dbReference type="PANTHER" id="PTHR23502">
    <property type="entry name" value="MAJOR FACILITATOR SUPERFAMILY"/>
    <property type="match status" value="1"/>
</dbReference>
<dbReference type="Gene3D" id="1.20.1250.20">
    <property type="entry name" value="MFS general substrate transporter like domains"/>
    <property type="match status" value="1"/>
</dbReference>
<evidence type="ECO:0000256" key="4">
    <source>
        <dbReference type="ARBA" id="ARBA00022989"/>
    </source>
</evidence>
<dbReference type="InterPro" id="IPR036259">
    <property type="entry name" value="MFS_trans_sf"/>
</dbReference>
<feature type="transmembrane region" description="Helical" evidence="6">
    <location>
        <begin position="290"/>
        <end position="314"/>
    </location>
</feature>
<comment type="subcellular location">
    <subcellularLocation>
        <location evidence="1">Membrane</location>
        <topology evidence="1">Multi-pass membrane protein</topology>
    </subcellularLocation>
</comment>
<dbReference type="CDD" id="cd17323">
    <property type="entry name" value="MFS_Tpo1_MDR_like"/>
    <property type="match status" value="1"/>
</dbReference>
<dbReference type="EMBL" id="CBTN010000012">
    <property type="protein sequence ID" value="CDH52100.1"/>
    <property type="molecule type" value="Genomic_DNA"/>
</dbReference>
<evidence type="ECO:0000259" key="7">
    <source>
        <dbReference type="PROSITE" id="PS50850"/>
    </source>
</evidence>